<evidence type="ECO:0000313" key="3">
    <source>
        <dbReference type="Proteomes" id="UP000198481"/>
    </source>
</evidence>
<sequence length="68" mass="7499">MSTLNEIAANHARMAKEMAEKSTDLTERHLQIVGGFEVPAADEQPHMPLHFIAVVQDAHLVQTTGYLS</sequence>
<dbReference type="EMBL" id="LT629762">
    <property type="protein sequence ID" value="SDT58215.1"/>
    <property type="molecule type" value="Genomic_DNA"/>
</dbReference>
<evidence type="ECO:0000313" key="4">
    <source>
        <dbReference type="Proteomes" id="UP000245056"/>
    </source>
</evidence>
<protein>
    <submittedName>
        <fullName evidence="2">Uncharacterized protein</fullName>
    </submittedName>
</protein>
<reference evidence="1 4" key="2">
    <citation type="submission" date="2018-05" db="EMBL/GenBank/DDBJ databases">
        <title>Genome sequences of two Antarctic strains of Pseudomonas prosekii: insights into adaptation to extreme conditions.</title>
        <authorList>
            <person name="Snopkova K."/>
            <person name="Dufkova K."/>
            <person name="Cejkova D."/>
            <person name="Sedlacek I."/>
            <person name="Smajs D."/>
        </authorList>
    </citation>
    <scope>NUCLEOTIDE SEQUENCE [LARGE SCALE GENOMIC DNA]</scope>
    <source>
        <strain evidence="1 4">P2673</strain>
    </source>
</reference>
<dbReference type="Proteomes" id="UP000245056">
    <property type="component" value="Unassembled WGS sequence"/>
</dbReference>
<accession>A0A1H2BIX5</accession>
<name>A0A1H2BIX5_9PSED</name>
<organism evidence="2 3">
    <name type="scientific">Pseudomonas prosekii</name>
    <dbReference type="NCBI Taxonomy" id="1148509"/>
    <lineage>
        <taxon>Bacteria</taxon>
        <taxon>Pseudomonadati</taxon>
        <taxon>Pseudomonadota</taxon>
        <taxon>Gammaproteobacteria</taxon>
        <taxon>Pseudomonadales</taxon>
        <taxon>Pseudomonadaceae</taxon>
        <taxon>Pseudomonas</taxon>
    </lineage>
</organism>
<dbReference type="RefSeq" id="WP_092280662.1">
    <property type="nucleotide sequence ID" value="NZ_CP196739.1"/>
</dbReference>
<reference evidence="2 3" key="1">
    <citation type="submission" date="2016-10" db="EMBL/GenBank/DDBJ databases">
        <authorList>
            <person name="de Groot N.N."/>
        </authorList>
    </citation>
    <scope>NUCLEOTIDE SEQUENCE [LARGE SCALE GENOMIC DNA]</scope>
    <source>
        <strain evidence="2 3">LMG 26867</strain>
    </source>
</reference>
<dbReference type="Proteomes" id="UP000198481">
    <property type="component" value="Chromosome I"/>
</dbReference>
<dbReference type="OrthoDB" id="7023446at2"/>
<dbReference type="AlphaFoldDB" id="A0A1H2BIX5"/>
<dbReference type="EMBL" id="QFAW01000050">
    <property type="protein sequence ID" value="PWE39883.1"/>
    <property type="molecule type" value="Genomic_DNA"/>
</dbReference>
<evidence type="ECO:0000313" key="1">
    <source>
        <dbReference type="EMBL" id="PWE39883.1"/>
    </source>
</evidence>
<proteinExistence type="predicted"/>
<evidence type="ECO:0000313" key="2">
    <source>
        <dbReference type="EMBL" id="SDT58215.1"/>
    </source>
</evidence>
<gene>
    <name evidence="1" type="ORF">C9I49_25025</name>
    <name evidence="2" type="ORF">SAMN05216222_5232</name>
</gene>